<dbReference type="InterPro" id="IPR003594">
    <property type="entry name" value="HATPase_dom"/>
</dbReference>
<evidence type="ECO:0000256" key="2">
    <source>
        <dbReference type="ARBA" id="ARBA00012438"/>
    </source>
</evidence>
<evidence type="ECO:0000259" key="9">
    <source>
        <dbReference type="SMART" id="SM00387"/>
    </source>
</evidence>
<dbReference type="EMBL" id="BHYM01000098">
    <property type="protein sequence ID" value="GCE44571.1"/>
    <property type="molecule type" value="Genomic_DNA"/>
</dbReference>
<feature type="compositionally biased region" description="Polar residues" evidence="7">
    <location>
        <begin position="583"/>
        <end position="604"/>
    </location>
</feature>
<evidence type="ECO:0000256" key="8">
    <source>
        <dbReference type="SAM" id="Phobius"/>
    </source>
</evidence>
<comment type="catalytic activity">
    <reaction evidence="1">
        <text>ATP + protein L-histidine = ADP + protein N-phospho-L-histidine.</text>
        <dbReference type="EC" id="2.7.13.3"/>
    </reaction>
</comment>
<dbReference type="InterPro" id="IPR036890">
    <property type="entry name" value="HATPase_C_sf"/>
</dbReference>
<evidence type="ECO:0000256" key="4">
    <source>
        <dbReference type="ARBA" id="ARBA00022679"/>
    </source>
</evidence>
<evidence type="ECO:0000256" key="7">
    <source>
        <dbReference type="SAM" id="MobiDB-lite"/>
    </source>
</evidence>
<protein>
    <recommendedName>
        <fullName evidence="2">histidine kinase</fullName>
        <ecNumber evidence="2">2.7.13.3</ecNumber>
    </recommendedName>
</protein>
<reference evidence="10 11" key="1">
    <citation type="submission" date="2018-11" db="EMBL/GenBank/DDBJ databases">
        <title>Microbial catabolism of amino acid.</title>
        <authorList>
            <person name="Hibi M."/>
            <person name="Ogawa J."/>
        </authorList>
    </citation>
    <scope>NUCLEOTIDE SEQUENCE [LARGE SCALE GENOMIC DNA]</scope>
    <source>
        <strain evidence="10 11">C31-06</strain>
    </source>
</reference>
<dbReference type="Proteomes" id="UP000287519">
    <property type="component" value="Unassembled WGS sequence"/>
</dbReference>
<feature type="region of interest" description="Disordered" evidence="7">
    <location>
        <begin position="763"/>
        <end position="810"/>
    </location>
</feature>
<proteinExistence type="predicted"/>
<dbReference type="AlphaFoldDB" id="A0A402CLW1"/>
<evidence type="ECO:0000313" key="10">
    <source>
        <dbReference type="EMBL" id="GCE44571.1"/>
    </source>
</evidence>
<dbReference type="SMART" id="SM00387">
    <property type="entry name" value="HATPase_c"/>
    <property type="match status" value="1"/>
</dbReference>
<keyword evidence="4" id="KW-0808">Transferase</keyword>
<dbReference type="GO" id="GO:0000160">
    <property type="term" value="P:phosphorelay signal transduction system"/>
    <property type="evidence" value="ECO:0007669"/>
    <property type="project" value="UniProtKB-KW"/>
</dbReference>
<dbReference type="GO" id="GO:0004673">
    <property type="term" value="F:protein histidine kinase activity"/>
    <property type="evidence" value="ECO:0007669"/>
    <property type="project" value="UniProtKB-EC"/>
</dbReference>
<keyword evidence="8" id="KW-0472">Membrane</keyword>
<dbReference type="Gene3D" id="6.10.340.10">
    <property type="match status" value="1"/>
</dbReference>
<evidence type="ECO:0000256" key="6">
    <source>
        <dbReference type="ARBA" id="ARBA00023012"/>
    </source>
</evidence>
<dbReference type="Pfam" id="PF02518">
    <property type="entry name" value="HATPase_c"/>
    <property type="match status" value="1"/>
</dbReference>
<keyword evidence="8" id="KW-0812">Transmembrane</keyword>
<name>A0A402CLW1_RHOWR</name>
<gene>
    <name evidence="10" type="ORF">Rhow_008992</name>
</gene>
<feature type="region of interest" description="Disordered" evidence="7">
    <location>
        <begin position="583"/>
        <end position="686"/>
    </location>
</feature>
<dbReference type="EC" id="2.7.13.3" evidence="2"/>
<evidence type="ECO:0000256" key="3">
    <source>
        <dbReference type="ARBA" id="ARBA00022553"/>
    </source>
</evidence>
<feature type="compositionally biased region" description="Low complexity" evidence="7">
    <location>
        <begin position="621"/>
        <end position="630"/>
    </location>
</feature>
<comment type="caution">
    <text evidence="10">The sequence shown here is derived from an EMBL/GenBank/DDBJ whole genome shotgun (WGS) entry which is preliminary data.</text>
</comment>
<dbReference type="Gene3D" id="3.30.565.10">
    <property type="entry name" value="Histidine kinase-like ATPase, C-terminal domain"/>
    <property type="match status" value="1"/>
</dbReference>
<evidence type="ECO:0000313" key="11">
    <source>
        <dbReference type="Proteomes" id="UP000287519"/>
    </source>
</evidence>
<organism evidence="10 11">
    <name type="scientific">Rhodococcus wratislaviensis</name>
    <name type="common">Tsukamurella wratislaviensis</name>
    <dbReference type="NCBI Taxonomy" id="44752"/>
    <lineage>
        <taxon>Bacteria</taxon>
        <taxon>Bacillati</taxon>
        <taxon>Actinomycetota</taxon>
        <taxon>Actinomycetes</taxon>
        <taxon>Mycobacteriales</taxon>
        <taxon>Nocardiaceae</taxon>
        <taxon>Rhodococcus</taxon>
    </lineage>
</organism>
<keyword evidence="6" id="KW-0902">Two-component regulatory system</keyword>
<keyword evidence="11" id="KW-1185">Reference proteome</keyword>
<evidence type="ECO:0000256" key="5">
    <source>
        <dbReference type="ARBA" id="ARBA00022777"/>
    </source>
</evidence>
<evidence type="ECO:0000256" key="1">
    <source>
        <dbReference type="ARBA" id="ARBA00000085"/>
    </source>
</evidence>
<feature type="domain" description="Histidine kinase/HSP90-like ATPase" evidence="9">
    <location>
        <begin position="487"/>
        <end position="602"/>
    </location>
</feature>
<keyword evidence="5 10" id="KW-0418">Kinase</keyword>
<sequence>MVLAVPLLVAVSLGGLRVQTALRASTAFSEMAARVQLLPQLVALDNAAAIVIGTLAQRTVTQDMIDELDEMIVTIDATRRSALLGDHTAAALDDALAASRSVSGQAKTGVRSVSTSVLTAQRDTVRTTLSTVVAGIVDPITDQDVATQANQVADMWAAQRTLSEQGMSVVELTAVLHGESTTAPEAEIWNFLATLRTESALIDEPARRYRTDDPNIAAIRTQIDTRTRLLRGSLNQIPDQAALDELKQSLFSSVAAYTGAVTASSAELRKAVEDKSGALRTAAWRDTAVVAGLLFGGVVVAVVVAVSLLLPLRRLRTGARQIARHDLPAAIERIKIGDDRDAVASHRIDVHTEEELGQLARAVDDIHDQALRLAGEQAHLRLQMHSMFETLARRNKSLVDLQLELIEKLELDERDPTRLEHLFRLDHLAARLRRNGENLLILAGDHDRRTRQAPIKFGDIARAAISEVESYQRVHVTQAPAGALTGSVAVDLVHMLAELVDNALRASPPESTVTIGFARTIEGGTVISVVDYGIGISRDDLAAINTRLAARAEATADTTRHMGLFVVGQLAARHRLTVQLTATTPGTRNGGITATVTVPGQSLVTPAETDRPERQCPPTTPASTLTLAPARGPQHDPPSPAGPARTKPATPLLAEPASPGPSEPGEAVSAKPSADPDTNTDPRPRHLLTTAHTAPVTAVASDDADVSSPIFFGMASDGLPDPETHQFRPGPGWVSTADAGESAARHAAHSSIETVTEIDLPQRIPGDRLVPAGLGEPGTGWRRDPEALRDTLNRHLSGVRDGRATSRPNP</sequence>
<dbReference type="PANTHER" id="PTHR44936">
    <property type="entry name" value="SENSOR PROTEIN CREC"/>
    <property type="match status" value="1"/>
</dbReference>
<dbReference type="InterPro" id="IPR050980">
    <property type="entry name" value="2C_sensor_his_kinase"/>
</dbReference>
<feature type="transmembrane region" description="Helical" evidence="8">
    <location>
        <begin position="288"/>
        <end position="310"/>
    </location>
</feature>
<keyword evidence="3" id="KW-0597">Phosphoprotein</keyword>
<accession>A0A402CLW1</accession>
<dbReference type="SUPFAM" id="SSF55874">
    <property type="entry name" value="ATPase domain of HSP90 chaperone/DNA topoisomerase II/histidine kinase"/>
    <property type="match status" value="1"/>
</dbReference>
<keyword evidence="8" id="KW-1133">Transmembrane helix</keyword>
<dbReference type="PANTHER" id="PTHR44936:SF9">
    <property type="entry name" value="SENSOR PROTEIN CREC"/>
    <property type="match status" value="1"/>
</dbReference>
<feature type="compositionally biased region" description="Basic and acidic residues" evidence="7">
    <location>
        <begin position="781"/>
        <end position="804"/>
    </location>
</feature>